<evidence type="ECO:0000256" key="3">
    <source>
        <dbReference type="ARBA" id="ARBA00022679"/>
    </source>
</evidence>
<keyword evidence="4" id="KW-0812">Transmembrane</keyword>
<keyword evidence="15" id="KW-1185">Reference proteome</keyword>
<dbReference type="FunFam" id="2.60.120.430:FF:000003">
    <property type="entry name" value="FERONIA receptor-like kinase"/>
    <property type="match status" value="1"/>
</dbReference>
<evidence type="ECO:0000256" key="2">
    <source>
        <dbReference type="ARBA" id="ARBA00022527"/>
    </source>
</evidence>
<comment type="caution">
    <text evidence="14">The sequence shown here is derived from an EMBL/GenBank/DDBJ whole genome shotgun (WGS) entry which is preliminary data.</text>
</comment>
<reference evidence="14 15" key="1">
    <citation type="submission" date="2019-09" db="EMBL/GenBank/DDBJ databases">
        <authorList>
            <person name="Ou C."/>
        </authorList>
    </citation>
    <scope>NUCLEOTIDE SEQUENCE [LARGE SCALE GENOMIC DNA]</scope>
    <source>
        <strain evidence="14">S2</strain>
        <tissue evidence="14">Leaf</tissue>
    </source>
</reference>
<evidence type="ECO:0000256" key="1">
    <source>
        <dbReference type="ARBA" id="ARBA00004479"/>
    </source>
</evidence>
<dbReference type="GO" id="GO:0005524">
    <property type="term" value="F:ATP binding"/>
    <property type="evidence" value="ECO:0007669"/>
    <property type="project" value="UniProtKB-KW"/>
</dbReference>
<dbReference type="GO" id="GO:0004674">
    <property type="term" value="F:protein serine/threonine kinase activity"/>
    <property type="evidence" value="ECO:0007669"/>
    <property type="project" value="UniProtKB-KW"/>
</dbReference>
<dbReference type="AlphaFoldDB" id="A0A5N5G5E5"/>
<comment type="subcellular location">
    <subcellularLocation>
        <location evidence="1">Membrane</location>
        <topology evidence="1">Single-pass type I membrane protein</topology>
    </subcellularLocation>
</comment>
<dbReference type="GO" id="GO:0016020">
    <property type="term" value="C:membrane"/>
    <property type="evidence" value="ECO:0007669"/>
    <property type="project" value="UniProtKB-SubCell"/>
</dbReference>
<dbReference type="Proteomes" id="UP000327157">
    <property type="component" value="Chromosome 17"/>
</dbReference>
<protein>
    <submittedName>
        <fullName evidence="14">Receptor-like protein kinase FERONIA</fullName>
    </submittedName>
</protein>
<feature type="region of interest" description="Disordered" evidence="12">
    <location>
        <begin position="393"/>
        <end position="422"/>
    </location>
</feature>
<reference evidence="14 15" key="3">
    <citation type="submission" date="2019-11" db="EMBL/GenBank/DDBJ databases">
        <title>A de novo genome assembly of a pear dwarfing rootstock.</title>
        <authorList>
            <person name="Wang F."/>
            <person name="Wang J."/>
            <person name="Li S."/>
            <person name="Zhang Y."/>
            <person name="Fang M."/>
            <person name="Ma L."/>
            <person name="Zhao Y."/>
            <person name="Jiang S."/>
        </authorList>
    </citation>
    <scope>NUCLEOTIDE SEQUENCE [LARGE SCALE GENOMIC DNA]</scope>
    <source>
        <strain evidence="14">S2</strain>
        <tissue evidence="14">Leaf</tissue>
    </source>
</reference>
<keyword evidence="9" id="KW-1133">Transmembrane helix</keyword>
<proteinExistence type="predicted"/>
<sequence>MCMAWDSLQDSKYWRGDIGTIFFPFGAAGNKSIFKEAPSPPSSGQASYSIASYSTARLSRLEFTYTFPLSSGPKFIRLYFYPASYGPNFDRSQALFSVKAGGFILLHDFNASVTADASGSDIIYKEFCLHTEAGQNLNITFTPTSPDAYAFINFIEIISMPPYLYYTSPQSPDGVAYVGSENTIRIENNTALEMVYRINIGDERQIYFDHDTGMDRQWDSLELEYNYLEDLSKKYSVLPLNNSVQLNFSEIPEYSAPKEVYQTGRSMGRNKTINKSYNLTWKFPVDSMFAYLVRLHFCEFEGDITMPRDRLFRIYISNQSVDQMADIIMWSGGNGRPVYKDYVVFMSGDPTIPKKVNLFLALEASKKDWLTNYNDAILNGLEMFKLSANQNLAGQSPDPPPIAPARGTPSKPSARSGTPSKLGVVRYGIPYRN</sequence>
<dbReference type="GO" id="GO:0004714">
    <property type="term" value="F:transmembrane receptor protein tyrosine kinase activity"/>
    <property type="evidence" value="ECO:0007669"/>
    <property type="project" value="InterPro"/>
</dbReference>
<evidence type="ECO:0000259" key="13">
    <source>
        <dbReference type="Pfam" id="PF12819"/>
    </source>
</evidence>
<dbReference type="OrthoDB" id="1720310at2759"/>
<keyword evidence="2" id="KW-0723">Serine/threonine-protein kinase</keyword>
<keyword evidence="3" id="KW-0808">Transferase</keyword>
<evidence type="ECO:0000256" key="7">
    <source>
        <dbReference type="ARBA" id="ARBA00022777"/>
    </source>
</evidence>
<feature type="compositionally biased region" description="Polar residues" evidence="12">
    <location>
        <begin position="410"/>
        <end position="419"/>
    </location>
</feature>
<reference evidence="15" key="2">
    <citation type="submission" date="2019-10" db="EMBL/GenBank/DDBJ databases">
        <title>A de novo genome assembly of a pear dwarfing rootstock.</title>
        <authorList>
            <person name="Wang F."/>
            <person name="Wang J."/>
            <person name="Li S."/>
            <person name="Zhang Y."/>
            <person name="Fang M."/>
            <person name="Ma L."/>
            <person name="Zhao Y."/>
            <person name="Jiang S."/>
        </authorList>
    </citation>
    <scope>NUCLEOTIDE SEQUENCE [LARGE SCALE GENOMIC DNA]</scope>
</reference>
<evidence type="ECO:0000256" key="5">
    <source>
        <dbReference type="ARBA" id="ARBA00022729"/>
    </source>
</evidence>
<name>A0A5N5G5E5_9ROSA</name>
<keyword evidence="8" id="KW-0067">ATP-binding</keyword>
<dbReference type="InterPro" id="IPR045272">
    <property type="entry name" value="ANXUR1/2-like"/>
</dbReference>
<dbReference type="InterPro" id="IPR024788">
    <property type="entry name" value="Malectin-like_Carb-bd_dom"/>
</dbReference>
<evidence type="ECO:0000256" key="11">
    <source>
        <dbReference type="ARBA" id="ARBA00023180"/>
    </source>
</evidence>
<keyword evidence="10" id="KW-0472">Membrane</keyword>
<dbReference type="Pfam" id="PF12819">
    <property type="entry name" value="Malectin_like"/>
    <property type="match status" value="1"/>
</dbReference>
<evidence type="ECO:0000256" key="4">
    <source>
        <dbReference type="ARBA" id="ARBA00022692"/>
    </source>
</evidence>
<evidence type="ECO:0000256" key="10">
    <source>
        <dbReference type="ARBA" id="ARBA00023136"/>
    </source>
</evidence>
<evidence type="ECO:0000256" key="8">
    <source>
        <dbReference type="ARBA" id="ARBA00022840"/>
    </source>
</evidence>
<evidence type="ECO:0000256" key="6">
    <source>
        <dbReference type="ARBA" id="ARBA00022741"/>
    </source>
</evidence>
<evidence type="ECO:0000256" key="9">
    <source>
        <dbReference type="ARBA" id="ARBA00022989"/>
    </source>
</evidence>
<accession>A0A5N5G5E5</accession>
<evidence type="ECO:0000313" key="15">
    <source>
        <dbReference type="Proteomes" id="UP000327157"/>
    </source>
</evidence>
<gene>
    <name evidence="14" type="ORF">D8674_018429</name>
</gene>
<organism evidence="14 15">
    <name type="scientific">Pyrus ussuriensis x Pyrus communis</name>
    <dbReference type="NCBI Taxonomy" id="2448454"/>
    <lineage>
        <taxon>Eukaryota</taxon>
        <taxon>Viridiplantae</taxon>
        <taxon>Streptophyta</taxon>
        <taxon>Embryophyta</taxon>
        <taxon>Tracheophyta</taxon>
        <taxon>Spermatophyta</taxon>
        <taxon>Magnoliopsida</taxon>
        <taxon>eudicotyledons</taxon>
        <taxon>Gunneridae</taxon>
        <taxon>Pentapetalae</taxon>
        <taxon>rosids</taxon>
        <taxon>fabids</taxon>
        <taxon>Rosales</taxon>
        <taxon>Rosaceae</taxon>
        <taxon>Amygdaloideae</taxon>
        <taxon>Maleae</taxon>
        <taxon>Pyrus</taxon>
    </lineage>
</organism>
<dbReference type="PANTHER" id="PTHR34590">
    <property type="entry name" value="OS03G0124300 PROTEIN-RELATED"/>
    <property type="match status" value="1"/>
</dbReference>
<keyword evidence="6" id="KW-0547">Nucleotide-binding</keyword>
<dbReference type="EMBL" id="SMOL01000487">
    <property type="protein sequence ID" value="KAB2610397.1"/>
    <property type="molecule type" value="Genomic_DNA"/>
</dbReference>
<keyword evidence="7 14" id="KW-0418">Kinase</keyword>
<evidence type="ECO:0000256" key="12">
    <source>
        <dbReference type="SAM" id="MobiDB-lite"/>
    </source>
</evidence>
<dbReference type="Gene3D" id="2.60.120.430">
    <property type="entry name" value="Galactose-binding lectin"/>
    <property type="match status" value="2"/>
</dbReference>
<feature type="domain" description="Malectin-like" evidence="13">
    <location>
        <begin position="53"/>
        <end position="385"/>
    </location>
</feature>
<keyword evidence="14" id="KW-0675">Receptor</keyword>
<keyword evidence="11" id="KW-0325">Glycoprotein</keyword>
<dbReference type="PANTHER" id="PTHR34590:SF15">
    <property type="entry name" value="PROTEIN KINASE DOMAIN-CONTAINING PROTEIN"/>
    <property type="match status" value="1"/>
</dbReference>
<keyword evidence="5" id="KW-0732">Signal</keyword>
<dbReference type="FunFam" id="2.60.120.430:FF:000007">
    <property type="entry name" value="FERONIA receptor-like kinase"/>
    <property type="match status" value="1"/>
</dbReference>
<evidence type="ECO:0000313" key="14">
    <source>
        <dbReference type="EMBL" id="KAB2610397.1"/>
    </source>
</evidence>